<reference evidence="4" key="1">
    <citation type="journal article" date="2012" name="Nature">
        <title>The tomato genome sequence provides insights into fleshy fruit evolution.</title>
        <authorList>
            <consortium name="Tomato Genome Consortium"/>
        </authorList>
    </citation>
    <scope>NUCLEOTIDE SEQUENCE [LARGE SCALE GENOMIC DNA]</scope>
    <source>
        <strain evidence="4">cv. Heinz 1706</strain>
    </source>
</reference>
<name>A0A3Q7ELK6_SOLLC</name>
<gene>
    <name evidence="4" type="primary">LOC101244417</name>
</gene>
<protein>
    <recommendedName>
        <fullName evidence="3">Alpha/beta hydrolase fold-3 domain-containing protein</fullName>
    </recommendedName>
</protein>
<comment type="similarity">
    <text evidence="1">Belongs to the 'GDXG' lipolytic enzyme family.</text>
</comment>
<dbReference type="RefSeq" id="NP_001315598.1">
    <property type="nucleotide sequence ID" value="NM_001328669.1"/>
</dbReference>
<sequence length="339" mass="37712">MAEQKIIAESTMEDAYKFLKITPNPDGSLTRNTPVPNVPSTPEIDPNSSNQLISLSKDIPLNPASNTFIRLYRPVSPPINTKLPLIIYFHGGGFVLLSVSSVIFHESCNAMSAQIPALIASVEYRLAPEHRLPAAYEDAVDAIKWAKDQAINGGDPWLKQLADFSKVFLMGSSSGGNIVYNAGLRAFNINLDPIKIVGLIMNQPYFGGVERTKSELKFVNDKILPLHANDLMWSLALPEGVDRDHEYSNPLINEVEVKKKIERLPRCLIRGYGGDPLIDKQKKFAKMIESRGVHVTPQFLETGYHAVEIFDKKRAQDLYDSIKDFVKSICDENVGKSAM</sequence>
<dbReference type="KEGG" id="sly:101244417"/>
<organism evidence="4">
    <name type="scientific">Solanum lycopersicum</name>
    <name type="common">Tomato</name>
    <name type="synonym">Lycopersicon esculentum</name>
    <dbReference type="NCBI Taxonomy" id="4081"/>
    <lineage>
        <taxon>Eukaryota</taxon>
        <taxon>Viridiplantae</taxon>
        <taxon>Streptophyta</taxon>
        <taxon>Embryophyta</taxon>
        <taxon>Tracheophyta</taxon>
        <taxon>Spermatophyta</taxon>
        <taxon>Magnoliopsida</taxon>
        <taxon>eudicotyledons</taxon>
        <taxon>Gunneridae</taxon>
        <taxon>Pentapetalae</taxon>
        <taxon>asterids</taxon>
        <taxon>lamiids</taxon>
        <taxon>Solanales</taxon>
        <taxon>Solanaceae</taxon>
        <taxon>Solanoideae</taxon>
        <taxon>Solaneae</taxon>
        <taxon>Solanum</taxon>
        <taxon>Solanum subgen. Lycopersicon</taxon>
    </lineage>
</organism>
<dbReference type="InParanoid" id="A0A3Q7ELK6"/>
<dbReference type="SMR" id="A0A3Q7ELK6"/>
<dbReference type="EnsemblPlants" id="Solyc01g094010.3.1">
    <property type="protein sequence ID" value="Solyc01g094010.3.1"/>
    <property type="gene ID" value="Solyc01g094010.3"/>
</dbReference>
<dbReference type="GO" id="GO:0016787">
    <property type="term" value="F:hydrolase activity"/>
    <property type="evidence" value="ECO:0007669"/>
    <property type="project" value="InterPro"/>
</dbReference>
<dbReference type="InterPro" id="IPR029058">
    <property type="entry name" value="AB_hydrolase_fold"/>
</dbReference>
<feature type="region of interest" description="Disordered" evidence="2">
    <location>
        <begin position="27"/>
        <end position="49"/>
    </location>
</feature>
<dbReference type="Pfam" id="PF07859">
    <property type="entry name" value="Abhydrolase_3"/>
    <property type="match status" value="1"/>
</dbReference>
<dbReference type="Gramene" id="Solyc01g094010.3.1">
    <property type="protein sequence ID" value="Solyc01g094010.3.1"/>
    <property type="gene ID" value="Solyc01g094010.3"/>
</dbReference>
<dbReference type="InterPro" id="IPR050466">
    <property type="entry name" value="Carboxylest/Gibb_receptor"/>
</dbReference>
<evidence type="ECO:0000256" key="1">
    <source>
        <dbReference type="ARBA" id="ARBA00010515"/>
    </source>
</evidence>
<dbReference type="FunCoup" id="A0A3Q7ELK6">
    <property type="interactions" value="176"/>
</dbReference>
<dbReference type="Gene3D" id="3.40.50.1820">
    <property type="entry name" value="alpha/beta hydrolase"/>
    <property type="match status" value="1"/>
</dbReference>
<dbReference type="PaxDb" id="4081-Solyc01g094010.2.1"/>
<dbReference type="STRING" id="4081.A0A3Q7ELK6"/>
<feature type="domain" description="Alpha/beta hydrolase fold-3" evidence="3">
    <location>
        <begin position="86"/>
        <end position="307"/>
    </location>
</feature>
<evidence type="ECO:0000313" key="5">
    <source>
        <dbReference type="Proteomes" id="UP000004994"/>
    </source>
</evidence>
<dbReference type="OrthoDB" id="408631at2759"/>
<dbReference type="Proteomes" id="UP000004994">
    <property type="component" value="Chromosome 1"/>
</dbReference>
<reference evidence="4" key="2">
    <citation type="submission" date="2019-01" db="UniProtKB">
        <authorList>
            <consortium name="EnsemblPlants"/>
        </authorList>
    </citation>
    <scope>IDENTIFICATION</scope>
    <source>
        <strain evidence="4">cv. Heinz 1706</strain>
    </source>
</reference>
<dbReference type="InterPro" id="IPR013094">
    <property type="entry name" value="AB_hydrolase_3"/>
</dbReference>
<evidence type="ECO:0000259" key="3">
    <source>
        <dbReference type="Pfam" id="PF07859"/>
    </source>
</evidence>
<dbReference type="PANTHER" id="PTHR23024">
    <property type="entry name" value="ARYLACETAMIDE DEACETYLASE"/>
    <property type="match status" value="1"/>
</dbReference>
<dbReference type="AlphaFoldDB" id="A0A3Q7ELK6"/>
<dbReference type="OMA" id="FFHESCN"/>
<keyword evidence="5" id="KW-1185">Reference proteome</keyword>
<dbReference type="GeneID" id="101244417"/>
<evidence type="ECO:0000313" key="4">
    <source>
        <dbReference type="EnsemblPlants" id="Solyc01g094010.3.1"/>
    </source>
</evidence>
<accession>A0A3Q7ELK6</accession>
<proteinExistence type="inferred from homology"/>
<dbReference type="SUPFAM" id="SSF53474">
    <property type="entry name" value="alpha/beta-Hydrolases"/>
    <property type="match status" value="1"/>
</dbReference>
<dbReference type="PANTHER" id="PTHR23024:SF113">
    <property type="entry name" value="CARBOXYLESTERASE 8-RELATED"/>
    <property type="match status" value="1"/>
</dbReference>
<evidence type="ECO:0000256" key="2">
    <source>
        <dbReference type="SAM" id="MobiDB-lite"/>
    </source>
</evidence>